<evidence type="ECO:0000256" key="2">
    <source>
        <dbReference type="ARBA" id="ARBA00022448"/>
    </source>
</evidence>
<keyword evidence="6" id="KW-0406">Ion transport</keyword>
<dbReference type="GO" id="GO:0046930">
    <property type="term" value="C:pore complex"/>
    <property type="evidence" value="ECO:0007669"/>
    <property type="project" value="UniProtKB-KW"/>
</dbReference>
<dbReference type="CDD" id="cd07185">
    <property type="entry name" value="OmpA_C-like"/>
    <property type="match status" value="1"/>
</dbReference>
<dbReference type="RefSeq" id="WP_131838074.1">
    <property type="nucleotide sequence ID" value="NZ_SLWB01000001.1"/>
</dbReference>
<evidence type="ECO:0000256" key="4">
    <source>
        <dbReference type="ARBA" id="ARBA00022692"/>
    </source>
</evidence>
<protein>
    <submittedName>
        <fullName evidence="13">Thrombospondin type 3 repeat-containing protein</fullName>
    </submittedName>
</protein>
<dbReference type="GO" id="GO:0006811">
    <property type="term" value="P:monoatomic ion transport"/>
    <property type="evidence" value="ECO:0007669"/>
    <property type="project" value="UniProtKB-KW"/>
</dbReference>
<evidence type="ECO:0000256" key="7">
    <source>
        <dbReference type="ARBA" id="ARBA00023114"/>
    </source>
</evidence>
<dbReference type="PANTHER" id="PTHR30329">
    <property type="entry name" value="STATOR ELEMENT OF FLAGELLAR MOTOR COMPLEX"/>
    <property type="match status" value="1"/>
</dbReference>
<evidence type="ECO:0000313" key="13">
    <source>
        <dbReference type="EMBL" id="TCN73304.1"/>
    </source>
</evidence>
<keyword evidence="3" id="KW-1134">Transmembrane beta strand</keyword>
<evidence type="ECO:0000313" key="14">
    <source>
        <dbReference type="Proteomes" id="UP000294830"/>
    </source>
</evidence>
<evidence type="ECO:0000256" key="8">
    <source>
        <dbReference type="ARBA" id="ARBA00023136"/>
    </source>
</evidence>
<keyword evidence="4" id="KW-0812">Transmembrane</keyword>
<evidence type="ECO:0000256" key="5">
    <source>
        <dbReference type="ARBA" id="ARBA00022729"/>
    </source>
</evidence>
<comment type="subcellular location">
    <subcellularLocation>
        <location evidence="1">Cell outer membrane</location>
        <topology evidence="1">Multi-pass membrane protein</topology>
    </subcellularLocation>
</comment>
<dbReference type="SUPFAM" id="SSF103647">
    <property type="entry name" value="TSP type-3 repeat"/>
    <property type="match status" value="2"/>
</dbReference>
<dbReference type="Gene3D" id="2.40.160.20">
    <property type="match status" value="1"/>
</dbReference>
<evidence type="ECO:0000256" key="3">
    <source>
        <dbReference type="ARBA" id="ARBA00022452"/>
    </source>
</evidence>
<feature type="chain" id="PRO_5020337893" evidence="11">
    <location>
        <begin position="22"/>
        <end position="510"/>
    </location>
</feature>
<keyword evidence="9" id="KW-0998">Cell outer membrane</keyword>
<dbReference type="InterPro" id="IPR006665">
    <property type="entry name" value="OmpA-like"/>
</dbReference>
<proteinExistence type="predicted"/>
<evidence type="ECO:0000256" key="11">
    <source>
        <dbReference type="SAM" id="SignalP"/>
    </source>
</evidence>
<keyword evidence="2" id="KW-0813">Transport</keyword>
<dbReference type="InterPro" id="IPR003367">
    <property type="entry name" value="Thrombospondin_3-like_rpt"/>
</dbReference>
<dbReference type="GO" id="GO:0015288">
    <property type="term" value="F:porin activity"/>
    <property type="evidence" value="ECO:0007669"/>
    <property type="project" value="UniProtKB-KW"/>
</dbReference>
<dbReference type="SUPFAM" id="SSF56925">
    <property type="entry name" value="OMPA-like"/>
    <property type="match status" value="1"/>
</dbReference>
<dbReference type="Proteomes" id="UP000294830">
    <property type="component" value="Unassembled WGS sequence"/>
</dbReference>
<dbReference type="InterPro" id="IPR011250">
    <property type="entry name" value="OMP/PagP_B-barrel"/>
</dbReference>
<feature type="domain" description="OmpA-like" evidence="12">
    <location>
        <begin position="395"/>
        <end position="510"/>
    </location>
</feature>
<dbReference type="GO" id="GO:0005509">
    <property type="term" value="F:calcium ion binding"/>
    <property type="evidence" value="ECO:0007669"/>
    <property type="project" value="InterPro"/>
</dbReference>
<reference evidence="13 14" key="1">
    <citation type="submission" date="2019-03" db="EMBL/GenBank/DDBJ databases">
        <title>Genomic Encyclopedia of Archaeal and Bacterial Type Strains, Phase II (KMG-II): from individual species to whole genera.</title>
        <authorList>
            <person name="Goeker M."/>
        </authorList>
    </citation>
    <scope>NUCLEOTIDE SEQUENCE [LARGE SCALE GENOMIC DNA]</scope>
    <source>
        <strain evidence="13 14">RL-C</strain>
    </source>
</reference>
<dbReference type="AlphaFoldDB" id="A0A4R2EVV4"/>
<evidence type="ECO:0000256" key="1">
    <source>
        <dbReference type="ARBA" id="ARBA00004571"/>
    </source>
</evidence>
<dbReference type="Gene3D" id="3.30.1330.60">
    <property type="entry name" value="OmpA-like domain"/>
    <property type="match status" value="1"/>
</dbReference>
<dbReference type="PROSITE" id="PS51123">
    <property type="entry name" value="OMPA_2"/>
    <property type="match status" value="1"/>
</dbReference>
<dbReference type="SUPFAM" id="SSF103088">
    <property type="entry name" value="OmpA-like"/>
    <property type="match status" value="1"/>
</dbReference>
<evidence type="ECO:0000256" key="10">
    <source>
        <dbReference type="PROSITE-ProRule" id="PRU00473"/>
    </source>
</evidence>
<keyword evidence="14" id="KW-1185">Reference proteome</keyword>
<dbReference type="EMBL" id="SLWB01000001">
    <property type="protein sequence ID" value="TCN73304.1"/>
    <property type="molecule type" value="Genomic_DNA"/>
</dbReference>
<organism evidence="13 14">
    <name type="scientific">Acetobacteroides hydrogenigenes</name>
    <dbReference type="NCBI Taxonomy" id="979970"/>
    <lineage>
        <taxon>Bacteria</taxon>
        <taxon>Pseudomonadati</taxon>
        <taxon>Bacteroidota</taxon>
        <taxon>Bacteroidia</taxon>
        <taxon>Bacteroidales</taxon>
        <taxon>Rikenellaceae</taxon>
        <taxon>Acetobacteroides</taxon>
    </lineage>
</organism>
<sequence length="510" mass="55494">MRKIFLSSLLICLLSASFAQNAENRWSIGVFGGKTEYNGDWGNAFLKFNKAFYPIGAISINRYITGSFDLGIFASYGEYGYKKDNTHSFFGTKSDASLLLTYKLANGYIFNENVRLAPFISAGFGFAHLSGNRIWNGRDYIVPVGGGIKFNISKHVALQYQLLYHFTDQDKRDGRANNHNEQFASHALGMVFSIGSNKNKDNDNDGVINKLDLCPDVPGVINLSGCPDSDNDGIMDYEDQCPNVKGLAQFQGCPDTDGDGIKDAEDKCPTLKGLPQFQGCPDSDEDGIQDSEDKCPTVKGIAKFKGCPDTDDDGIQDSEDKCPTIKGLPQYQGCPDTDGDGIPDPKDRCPTIPGAVALNGCPDKDGDGIPDIDDKCPDQAGTAANKGCPEISAAEKLLFDKALRGIQFETGRSTILTASYPIIDEIVRMLSNNSAYNLEINGHTDNTGNAEHNLKLSQDRAEAVKRYITSKGISPDRITTSGFGDTEPVSSNYTAKGRALNRRVEFKVTF</sequence>
<evidence type="ECO:0000256" key="6">
    <source>
        <dbReference type="ARBA" id="ARBA00023065"/>
    </source>
</evidence>
<dbReference type="GO" id="GO:0009279">
    <property type="term" value="C:cell outer membrane"/>
    <property type="evidence" value="ECO:0007669"/>
    <property type="project" value="UniProtKB-SubCell"/>
</dbReference>
<comment type="caution">
    <text evidence="13">The sequence shown here is derived from an EMBL/GenBank/DDBJ whole genome shotgun (WGS) entry which is preliminary data.</text>
</comment>
<dbReference type="Pfam" id="PF00691">
    <property type="entry name" value="OmpA"/>
    <property type="match status" value="1"/>
</dbReference>
<keyword evidence="8 10" id="KW-0472">Membrane</keyword>
<dbReference type="GO" id="GO:0007155">
    <property type="term" value="P:cell adhesion"/>
    <property type="evidence" value="ECO:0007669"/>
    <property type="project" value="InterPro"/>
</dbReference>
<evidence type="ECO:0000259" key="12">
    <source>
        <dbReference type="PROSITE" id="PS51123"/>
    </source>
</evidence>
<name>A0A4R2EVV4_9BACT</name>
<dbReference type="Gene3D" id="4.10.1080.10">
    <property type="entry name" value="TSP type-3 repeat"/>
    <property type="match status" value="1"/>
</dbReference>
<gene>
    <name evidence="13" type="ORF">CLV25_101529</name>
</gene>
<keyword evidence="5 11" id="KW-0732">Signal</keyword>
<dbReference type="InterPro" id="IPR036737">
    <property type="entry name" value="OmpA-like_sf"/>
</dbReference>
<accession>A0A4R2EVV4</accession>
<dbReference type="InterPro" id="IPR050330">
    <property type="entry name" value="Bact_OuterMem_StrucFunc"/>
</dbReference>
<dbReference type="OrthoDB" id="1108826at2"/>
<dbReference type="PRINTS" id="PR01021">
    <property type="entry name" value="OMPADOMAIN"/>
</dbReference>
<evidence type="ECO:0000256" key="9">
    <source>
        <dbReference type="ARBA" id="ARBA00023237"/>
    </source>
</evidence>
<feature type="signal peptide" evidence="11">
    <location>
        <begin position="1"/>
        <end position="21"/>
    </location>
</feature>
<dbReference type="Pfam" id="PF02412">
    <property type="entry name" value="TSP_3"/>
    <property type="match status" value="6"/>
</dbReference>
<dbReference type="PANTHER" id="PTHR30329:SF21">
    <property type="entry name" value="LIPOPROTEIN YIAD-RELATED"/>
    <property type="match status" value="1"/>
</dbReference>
<dbReference type="InterPro" id="IPR028974">
    <property type="entry name" value="TSP_type-3_rpt"/>
</dbReference>
<dbReference type="InterPro" id="IPR006664">
    <property type="entry name" value="OMP_bac"/>
</dbReference>
<keyword evidence="7" id="KW-0626">Porin</keyword>